<proteinExistence type="predicted"/>
<evidence type="ECO:0000313" key="2">
    <source>
        <dbReference type="EMBL" id="SIO93961.1"/>
    </source>
</evidence>
<dbReference type="OrthoDB" id="9774907at2"/>
<keyword evidence="2" id="KW-0808">Transferase</keyword>
<organism evidence="2 3">
    <name type="scientific">Vibrio spartinae</name>
    <dbReference type="NCBI Taxonomy" id="1918945"/>
    <lineage>
        <taxon>Bacteria</taxon>
        <taxon>Pseudomonadati</taxon>
        <taxon>Pseudomonadota</taxon>
        <taxon>Gammaproteobacteria</taxon>
        <taxon>Vibrionales</taxon>
        <taxon>Vibrionaceae</taxon>
        <taxon>Vibrio</taxon>
    </lineage>
</organism>
<evidence type="ECO:0000313" key="3">
    <source>
        <dbReference type="Proteomes" id="UP000184774"/>
    </source>
</evidence>
<protein>
    <submittedName>
        <fullName evidence="2">Thymidylate kinase</fullName>
        <ecNumber evidence="2">2.7.4.9</ecNumber>
    </submittedName>
</protein>
<keyword evidence="2" id="KW-0418">Kinase</keyword>
<reference evidence="2 3" key="1">
    <citation type="submission" date="2016-12" db="EMBL/GenBank/DDBJ databases">
        <authorList>
            <person name="Song W.-J."/>
            <person name="Kurnit D.M."/>
        </authorList>
    </citation>
    <scope>NUCLEOTIDE SEQUENCE [LARGE SCALE GENOMIC DNA]</scope>
    <source>
        <strain evidence="2 3">CECT 9026</strain>
    </source>
</reference>
<dbReference type="AlphaFoldDB" id="A0A1N6M3E5"/>
<name>A0A1N6M3E5_9VIBR</name>
<dbReference type="Pfam" id="PF02223">
    <property type="entry name" value="Thymidylate_kin"/>
    <property type="match status" value="1"/>
</dbReference>
<dbReference type="RefSeq" id="WP_074372513.1">
    <property type="nucleotide sequence ID" value="NZ_AP024907.1"/>
</dbReference>
<dbReference type="EMBL" id="FSSB01000010">
    <property type="protein sequence ID" value="SIO93961.1"/>
    <property type="molecule type" value="Genomic_DNA"/>
</dbReference>
<gene>
    <name evidence="2" type="primary">tmk_1</name>
    <name evidence="2" type="ORF">VSP9026_01642</name>
</gene>
<dbReference type="Proteomes" id="UP000184774">
    <property type="component" value="Unassembled WGS sequence"/>
</dbReference>
<dbReference type="InterPro" id="IPR039430">
    <property type="entry name" value="Thymidylate_kin-like_dom"/>
</dbReference>
<sequence>MKNKLVILEGVDGSGKTTIGKLLKDSLNCDFLIQPNGSNKLGFLRDILKSNDKEFDKLARQLLHTCSHIVDYYDLITSINKTIIMDRSYISALVYSSAQGENNKNIQLLKSIHNSVYGNLSDKFDIYIIILEKGNRIETLDNSYYENKLDLNLVEELYKKVVHTGNYYFGSEEKIFHVSSTTDVSTTYNKIINLLNVN</sequence>
<evidence type="ECO:0000259" key="1">
    <source>
        <dbReference type="Pfam" id="PF02223"/>
    </source>
</evidence>
<dbReference type="EC" id="2.7.4.9" evidence="2"/>
<dbReference type="InterPro" id="IPR027417">
    <property type="entry name" value="P-loop_NTPase"/>
</dbReference>
<dbReference type="Gene3D" id="3.40.50.300">
    <property type="entry name" value="P-loop containing nucleotide triphosphate hydrolases"/>
    <property type="match status" value="1"/>
</dbReference>
<dbReference type="GO" id="GO:0004798">
    <property type="term" value="F:dTMP kinase activity"/>
    <property type="evidence" value="ECO:0007669"/>
    <property type="project" value="UniProtKB-EC"/>
</dbReference>
<dbReference type="SUPFAM" id="SSF52540">
    <property type="entry name" value="P-loop containing nucleoside triphosphate hydrolases"/>
    <property type="match status" value="1"/>
</dbReference>
<accession>A0A1N6M3E5</accession>
<feature type="domain" description="Thymidylate kinase-like" evidence="1">
    <location>
        <begin position="8"/>
        <end position="166"/>
    </location>
</feature>